<dbReference type="Pfam" id="PF08843">
    <property type="entry name" value="AbiEii"/>
    <property type="match status" value="1"/>
</dbReference>
<dbReference type="Gene3D" id="3.10.450.620">
    <property type="entry name" value="JHP933, nucleotidyltransferase-like core domain"/>
    <property type="match status" value="1"/>
</dbReference>
<keyword evidence="2" id="KW-1185">Reference proteome</keyword>
<dbReference type="RefSeq" id="WP_044168817.1">
    <property type="nucleotide sequence ID" value="NZ_JDFF01000015.1"/>
</dbReference>
<dbReference type="PATRIC" id="fig|887901.3.peg.959"/>
<keyword evidence="1" id="KW-0808">Transferase</keyword>
<dbReference type="OrthoDB" id="9780929at2"/>
<protein>
    <submittedName>
        <fullName evidence="1">Nucleotidyl transferase, PF08843 family</fullName>
    </submittedName>
</protein>
<dbReference type="AlphaFoldDB" id="Z4WS81"/>
<dbReference type="Proteomes" id="UP000023482">
    <property type="component" value="Unassembled WGS sequence"/>
</dbReference>
<reference evidence="1 2" key="1">
    <citation type="submission" date="2014-01" db="EMBL/GenBank/DDBJ databases">
        <authorList>
            <person name="Durkin A.S."/>
            <person name="McCorrison J."/>
            <person name="Torralba M."/>
            <person name="Gillis M."/>
            <person name="Haft D.H."/>
            <person name="Methe B."/>
            <person name="Sutton G."/>
            <person name="Nelson K.E."/>
        </authorList>
    </citation>
    <scope>NUCLEOTIDE SEQUENCE [LARGE SCALE GENOMIC DNA]</scope>
    <source>
        <strain evidence="1 2">ATCC 51270</strain>
    </source>
</reference>
<organism evidence="1 2">
    <name type="scientific">Porphyromonas catoniae ATCC 51270</name>
    <dbReference type="NCBI Taxonomy" id="887901"/>
    <lineage>
        <taxon>Bacteria</taxon>
        <taxon>Pseudomonadati</taxon>
        <taxon>Bacteroidota</taxon>
        <taxon>Bacteroidia</taxon>
        <taxon>Bacteroidales</taxon>
        <taxon>Porphyromonadaceae</taxon>
        <taxon>Porphyromonas</taxon>
    </lineage>
</organism>
<dbReference type="InterPro" id="IPR014942">
    <property type="entry name" value="AbiEii"/>
</dbReference>
<dbReference type="EMBL" id="JDFF01000015">
    <property type="protein sequence ID" value="EWC92371.1"/>
    <property type="molecule type" value="Genomic_DNA"/>
</dbReference>
<evidence type="ECO:0000313" key="2">
    <source>
        <dbReference type="Proteomes" id="UP000023482"/>
    </source>
</evidence>
<name>Z4WS81_9PORP</name>
<comment type="caution">
    <text evidence="1">The sequence shown here is derived from an EMBL/GenBank/DDBJ whole genome shotgun (WGS) entry which is preliminary data.</text>
</comment>
<dbReference type="GO" id="GO:0016740">
    <property type="term" value="F:transferase activity"/>
    <property type="evidence" value="ECO:0007669"/>
    <property type="project" value="UniProtKB-KW"/>
</dbReference>
<evidence type="ECO:0000313" key="1">
    <source>
        <dbReference type="EMBL" id="EWC92371.1"/>
    </source>
</evidence>
<sequence>MNSYFSLSPSQQRTLITQTAVRLGLPEQAVEKDLWVSIILQLVFTLPFSDKLVFKGGTSLSKSFGLIERFSEDIDLVVDRSFFDLHGDLTKKQIKGLRKKSSLFVRDDLTSLLKAAMVSYGLDEYCSVVPEDDGEGDHTYPEPRKIDVYYRTLFPLNEYLQPRVMLEIGARSLFEPTVNTSIQSLVTTQFPQIDTGLVSAHSIATAAPQKTFLEKAFLLHELFTSQRGVSAERKSRHLYDLEKMMDAPFAIQAIEDDHLWDTIAHHREVFTSLSGVDYTPDIRDRIVLCPPEEVRLVWERDYSDMQQSMIYGASLPFDALLERISLLEKRFHDR</sequence>
<gene>
    <name evidence="1" type="ORF">HMPREF0636_0305</name>
</gene>
<proteinExistence type="predicted"/>
<accession>Z4WS81</accession>